<protein>
    <submittedName>
        <fullName evidence="1">Uncharacterized protein</fullName>
    </submittedName>
</protein>
<dbReference type="Gene3D" id="3.80.10.10">
    <property type="entry name" value="Ribonuclease Inhibitor"/>
    <property type="match status" value="1"/>
</dbReference>
<organism evidence="1 2">
    <name type="scientific">Epicoccum nigrum</name>
    <name type="common">Soil fungus</name>
    <name type="synonym">Epicoccum purpurascens</name>
    <dbReference type="NCBI Taxonomy" id="105696"/>
    <lineage>
        <taxon>Eukaryota</taxon>
        <taxon>Fungi</taxon>
        <taxon>Dikarya</taxon>
        <taxon>Ascomycota</taxon>
        <taxon>Pezizomycotina</taxon>
        <taxon>Dothideomycetes</taxon>
        <taxon>Pleosporomycetidae</taxon>
        <taxon>Pleosporales</taxon>
        <taxon>Pleosporineae</taxon>
        <taxon>Didymellaceae</taxon>
        <taxon>Epicoccum</taxon>
    </lineage>
</organism>
<name>A0A1Y2LPV2_EPING</name>
<dbReference type="AlphaFoldDB" id="A0A1Y2LPV2"/>
<sequence>MALPNLRTMHIEGCDELRITHNFSAGASHRLESLEIIQTIGSVYEIRELFENNHARDLKRLVFQNFSIYPNGSFQPVVDTLLTNCSYLEYFELSAHEELSDPDPEPLKGLSGLNSLKELRIDMDYLVSVEDRMGLLSLEGLLPPNLERIHVTGICAFEFCDFVEQYMVPLYHTQSGMTRMCEFASLCSPKTVIVTITSRMNFEDEWKKVVPVLIRIAAVLWAEVKVSFSVYGSAWGNETKDKLLIDHEGGSETSVFFHELEDLTTDFPVHHDGERLFRLTTLSNLRNLCTNSLYLRSRESQDQLLDSGGLLPPKLTVLQIRGVAYADIGRLMLENSPKGPPALRPFFPGGPSLEKLCFHVKNKNVESERYDTLLASIAKILRARGVEFQVHGNSIATNKLQPLIKLDNPVTQQE</sequence>
<dbReference type="SUPFAM" id="SSF52047">
    <property type="entry name" value="RNI-like"/>
    <property type="match status" value="1"/>
</dbReference>
<dbReference type="InParanoid" id="A0A1Y2LPV2"/>
<dbReference type="EMBL" id="KZ107852">
    <property type="protein sequence ID" value="OSS45993.1"/>
    <property type="molecule type" value="Genomic_DNA"/>
</dbReference>
<gene>
    <name evidence="1" type="ORF">B5807_08002</name>
</gene>
<dbReference type="InterPro" id="IPR032675">
    <property type="entry name" value="LRR_dom_sf"/>
</dbReference>
<evidence type="ECO:0000313" key="2">
    <source>
        <dbReference type="Proteomes" id="UP000193240"/>
    </source>
</evidence>
<proteinExistence type="predicted"/>
<evidence type="ECO:0000313" key="1">
    <source>
        <dbReference type="EMBL" id="OSS45993.1"/>
    </source>
</evidence>
<accession>A0A1Y2LPV2</accession>
<reference evidence="1 2" key="1">
    <citation type="journal article" date="2017" name="Genome Announc.">
        <title>Genome sequence of the saprophytic ascomycete Epicoccum nigrum ICMP 19927 strain isolated from New Zealand.</title>
        <authorList>
            <person name="Fokin M."/>
            <person name="Fleetwood D."/>
            <person name="Weir B.S."/>
            <person name="Villas-Boas S.G."/>
        </authorList>
    </citation>
    <scope>NUCLEOTIDE SEQUENCE [LARGE SCALE GENOMIC DNA]</scope>
    <source>
        <strain evidence="1 2">ICMP 19927</strain>
    </source>
</reference>
<dbReference type="Proteomes" id="UP000193240">
    <property type="component" value="Unassembled WGS sequence"/>
</dbReference>
<keyword evidence="2" id="KW-1185">Reference proteome</keyword>